<feature type="transmembrane region" description="Helical" evidence="7">
    <location>
        <begin position="36"/>
        <end position="59"/>
    </location>
</feature>
<evidence type="ECO:0000313" key="10">
    <source>
        <dbReference type="Proteomes" id="UP001629744"/>
    </source>
</evidence>
<feature type="transmembrane region" description="Helical" evidence="7">
    <location>
        <begin position="286"/>
        <end position="308"/>
    </location>
</feature>
<comment type="cofactor">
    <cofactor evidence="6">
        <name>Zn(2+)</name>
        <dbReference type="ChEBI" id="CHEBI:29105"/>
    </cofactor>
    <text evidence="6">Binds 1 zinc ion per subunit.</text>
</comment>
<dbReference type="InterPro" id="IPR052173">
    <property type="entry name" value="Beta-lactam_resp_regulator"/>
</dbReference>
<comment type="similarity">
    <text evidence="6">Belongs to the peptidase M48 family.</text>
</comment>
<dbReference type="PANTHER" id="PTHR34978:SF3">
    <property type="entry name" value="SLR0241 PROTEIN"/>
    <property type="match status" value="1"/>
</dbReference>
<evidence type="ECO:0000256" key="7">
    <source>
        <dbReference type="SAM" id="Phobius"/>
    </source>
</evidence>
<protein>
    <submittedName>
        <fullName evidence="9">M56 family metallopeptidase</fullName>
    </submittedName>
</protein>
<evidence type="ECO:0000256" key="4">
    <source>
        <dbReference type="ARBA" id="ARBA00022833"/>
    </source>
</evidence>
<name>A0ABW9FWI5_9NOCA</name>
<sequence length="318" mass="32589">MSAALCLLTYAAVVAAAAPRVLIRLTRRGNAPRLGVVAWIVAIGSVGASAVAATTVAVVDLARSPSRPGTSLMHACEQLARILVGEHSDPTSQYAAAALVTAAVAVTALTGVRLARHLSASRRSTHGHARTARLVGRPLVGHDAVVLDAPQRAAYCVAGRPNAIVVTSAALDALDDGQLEAVLAHERAHLTGRHPQVLAVVRALADTVPRSTLLRTGATEIARLLEMCADDRAMRTHSPRALLRGLIALTGPAPSAALGAGNVAVLDRAGRLASPPRALDRARTRALLTAAIATLAGLPLAAAALMLAGRMLCITALV</sequence>
<dbReference type="EMBL" id="JBDLNU010000003">
    <property type="protein sequence ID" value="MFM1729195.1"/>
    <property type="molecule type" value="Genomic_DNA"/>
</dbReference>
<dbReference type="PANTHER" id="PTHR34978">
    <property type="entry name" value="POSSIBLE SENSOR-TRANSDUCER PROTEIN BLAR"/>
    <property type="match status" value="1"/>
</dbReference>
<keyword evidence="7" id="KW-0472">Membrane</keyword>
<keyword evidence="7" id="KW-1133">Transmembrane helix</keyword>
<dbReference type="Gene3D" id="3.30.2010.10">
    <property type="entry name" value="Metalloproteases ('zincins'), catalytic domain"/>
    <property type="match status" value="1"/>
</dbReference>
<evidence type="ECO:0000256" key="6">
    <source>
        <dbReference type="RuleBase" id="RU003983"/>
    </source>
</evidence>
<keyword evidence="5 6" id="KW-0482">Metalloprotease</keyword>
<dbReference type="InterPro" id="IPR001915">
    <property type="entry name" value="Peptidase_M48"/>
</dbReference>
<proteinExistence type="inferred from homology"/>
<reference evidence="9 10" key="1">
    <citation type="submission" date="2023-11" db="EMBL/GenBank/DDBJ databases">
        <authorList>
            <person name="Val-Calvo J."/>
            <person name="Scortti M."/>
            <person name="Vazquez-Boland J."/>
        </authorList>
    </citation>
    <scope>NUCLEOTIDE SEQUENCE [LARGE SCALE GENOMIC DNA]</scope>
    <source>
        <strain evidence="9 10">DSM 46662</strain>
    </source>
</reference>
<gene>
    <name evidence="9" type="ORF">ABEU19_002702</name>
</gene>
<evidence type="ECO:0000256" key="5">
    <source>
        <dbReference type="ARBA" id="ARBA00023049"/>
    </source>
</evidence>
<keyword evidence="4 6" id="KW-0862">Zinc</keyword>
<organism evidence="9 10">
    <name type="scientific">Prescottella soli</name>
    <dbReference type="NCBI Taxonomy" id="1543852"/>
    <lineage>
        <taxon>Bacteria</taxon>
        <taxon>Bacillati</taxon>
        <taxon>Actinomycetota</taxon>
        <taxon>Actinomycetes</taxon>
        <taxon>Mycobacteriales</taxon>
        <taxon>Nocardiaceae</taxon>
        <taxon>Prescottella</taxon>
    </lineage>
</organism>
<dbReference type="Proteomes" id="UP001629744">
    <property type="component" value="Unassembled WGS sequence"/>
</dbReference>
<dbReference type="RefSeq" id="WP_348606058.1">
    <property type="nucleotide sequence ID" value="NZ_CP157276.1"/>
</dbReference>
<dbReference type="CDD" id="cd07326">
    <property type="entry name" value="M56_BlaR1_MecR1_like"/>
    <property type="match status" value="1"/>
</dbReference>
<keyword evidence="10" id="KW-1185">Reference proteome</keyword>
<feature type="domain" description="Peptidase M48" evidence="8">
    <location>
        <begin position="130"/>
        <end position="201"/>
    </location>
</feature>
<evidence type="ECO:0000256" key="2">
    <source>
        <dbReference type="ARBA" id="ARBA00022723"/>
    </source>
</evidence>
<evidence type="ECO:0000313" key="9">
    <source>
        <dbReference type="EMBL" id="MFM1729195.1"/>
    </source>
</evidence>
<keyword evidence="1 6" id="KW-0645">Protease</keyword>
<evidence type="ECO:0000256" key="1">
    <source>
        <dbReference type="ARBA" id="ARBA00022670"/>
    </source>
</evidence>
<evidence type="ECO:0000259" key="8">
    <source>
        <dbReference type="Pfam" id="PF01435"/>
    </source>
</evidence>
<comment type="caution">
    <text evidence="9">The sequence shown here is derived from an EMBL/GenBank/DDBJ whole genome shotgun (WGS) entry which is preliminary data.</text>
</comment>
<keyword evidence="3 6" id="KW-0378">Hydrolase</keyword>
<evidence type="ECO:0000256" key="3">
    <source>
        <dbReference type="ARBA" id="ARBA00022801"/>
    </source>
</evidence>
<dbReference type="Pfam" id="PF01435">
    <property type="entry name" value="Peptidase_M48"/>
    <property type="match status" value="1"/>
</dbReference>
<accession>A0ABW9FWI5</accession>
<keyword evidence="7" id="KW-0812">Transmembrane</keyword>
<keyword evidence="2" id="KW-0479">Metal-binding</keyword>